<feature type="compositionally biased region" description="Acidic residues" evidence="1">
    <location>
        <begin position="25"/>
        <end position="41"/>
    </location>
</feature>
<evidence type="ECO:0000313" key="3">
    <source>
        <dbReference type="Proteomes" id="UP000799291"/>
    </source>
</evidence>
<feature type="region of interest" description="Disordered" evidence="1">
    <location>
        <begin position="1"/>
        <end position="55"/>
    </location>
</feature>
<name>A0A6G1JPF4_9PLEO</name>
<evidence type="ECO:0000313" key="2">
    <source>
        <dbReference type="EMBL" id="KAF2692110.1"/>
    </source>
</evidence>
<organism evidence="2 3">
    <name type="scientific">Lentithecium fluviatile CBS 122367</name>
    <dbReference type="NCBI Taxonomy" id="1168545"/>
    <lineage>
        <taxon>Eukaryota</taxon>
        <taxon>Fungi</taxon>
        <taxon>Dikarya</taxon>
        <taxon>Ascomycota</taxon>
        <taxon>Pezizomycotina</taxon>
        <taxon>Dothideomycetes</taxon>
        <taxon>Pleosporomycetidae</taxon>
        <taxon>Pleosporales</taxon>
        <taxon>Massarineae</taxon>
        <taxon>Lentitheciaceae</taxon>
        <taxon>Lentithecium</taxon>
    </lineage>
</organism>
<feature type="compositionally biased region" description="Polar residues" evidence="1">
    <location>
        <begin position="11"/>
        <end position="20"/>
    </location>
</feature>
<keyword evidence="3" id="KW-1185">Reference proteome</keyword>
<evidence type="ECO:0000256" key="1">
    <source>
        <dbReference type="SAM" id="MobiDB-lite"/>
    </source>
</evidence>
<feature type="region of interest" description="Disordered" evidence="1">
    <location>
        <begin position="180"/>
        <end position="210"/>
    </location>
</feature>
<reference evidence="2" key="1">
    <citation type="journal article" date="2020" name="Stud. Mycol.">
        <title>101 Dothideomycetes genomes: a test case for predicting lifestyles and emergence of pathogens.</title>
        <authorList>
            <person name="Haridas S."/>
            <person name="Albert R."/>
            <person name="Binder M."/>
            <person name="Bloem J."/>
            <person name="Labutti K."/>
            <person name="Salamov A."/>
            <person name="Andreopoulos B."/>
            <person name="Baker S."/>
            <person name="Barry K."/>
            <person name="Bills G."/>
            <person name="Bluhm B."/>
            <person name="Cannon C."/>
            <person name="Castanera R."/>
            <person name="Culley D."/>
            <person name="Daum C."/>
            <person name="Ezra D."/>
            <person name="Gonzalez J."/>
            <person name="Henrissat B."/>
            <person name="Kuo A."/>
            <person name="Liang C."/>
            <person name="Lipzen A."/>
            <person name="Lutzoni F."/>
            <person name="Magnuson J."/>
            <person name="Mondo S."/>
            <person name="Nolan M."/>
            <person name="Ohm R."/>
            <person name="Pangilinan J."/>
            <person name="Park H.-J."/>
            <person name="Ramirez L."/>
            <person name="Alfaro M."/>
            <person name="Sun H."/>
            <person name="Tritt A."/>
            <person name="Yoshinaga Y."/>
            <person name="Zwiers L.-H."/>
            <person name="Turgeon B."/>
            <person name="Goodwin S."/>
            <person name="Spatafora J."/>
            <person name="Crous P."/>
            <person name="Grigoriev I."/>
        </authorList>
    </citation>
    <scope>NUCLEOTIDE SEQUENCE</scope>
    <source>
        <strain evidence="2">CBS 122367</strain>
    </source>
</reference>
<feature type="compositionally biased region" description="Basic residues" evidence="1">
    <location>
        <begin position="198"/>
        <end position="210"/>
    </location>
</feature>
<dbReference type="AlphaFoldDB" id="A0A6G1JPF4"/>
<sequence>MSTESDLDGPSASSTSQQLQHVLEDMEMDVDDYDSSDDEFDSSSQGSDSEPKVNVFPDLYDTNRAIRELDVARLAPGYCVICQTFDEEVKQILGMIPMDGPRYVDLRERVIQHNWEHKGRLEDVYHGFDTGMLKAPRLGDGKAVAQLEDEAMDDFFDFGKHEAEEQAPLQIAKLKYERPRRTQIVPKKAIPSAPSTPVKRKPRRPRKSQA</sequence>
<proteinExistence type="predicted"/>
<dbReference type="Proteomes" id="UP000799291">
    <property type="component" value="Unassembled WGS sequence"/>
</dbReference>
<dbReference type="EMBL" id="MU005569">
    <property type="protein sequence ID" value="KAF2692110.1"/>
    <property type="molecule type" value="Genomic_DNA"/>
</dbReference>
<gene>
    <name evidence="2" type="ORF">K458DRAFT_398448</name>
</gene>
<accession>A0A6G1JPF4</accession>
<protein>
    <submittedName>
        <fullName evidence="2">Uncharacterized protein</fullName>
    </submittedName>
</protein>